<gene>
    <name evidence="2" type="ORF">BHQ10_007717</name>
</gene>
<dbReference type="EMBL" id="MIKG01000016">
    <property type="protein sequence ID" value="RAO71705.1"/>
    <property type="molecule type" value="Genomic_DNA"/>
</dbReference>
<dbReference type="InterPro" id="IPR036291">
    <property type="entry name" value="NAD(P)-bd_dom_sf"/>
</dbReference>
<accession>A0A364L7B0</accession>
<dbReference type="Proteomes" id="UP000249363">
    <property type="component" value="Unassembled WGS sequence"/>
</dbReference>
<dbReference type="RefSeq" id="XP_040736220.1">
    <property type="nucleotide sequence ID" value="XM_040880443.1"/>
</dbReference>
<dbReference type="GO" id="GO:0005737">
    <property type="term" value="C:cytoplasm"/>
    <property type="evidence" value="ECO:0007669"/>
    <property type="project" value="TreeGrafter"/>
</dbReference>
<organism evidence="2 3">
    <name type="scientific">Talaromyces amestolkiae</name>
    <dbReference type="NCBI Taxonomy" id="1196081"/>
    <lineage>
        <taxon>Eukaryota</taxon>
        <taxon>Fungi</taxon>
        <taxon>Dikarya</taxon>
        <taxon>Ascomycota</taxon>
        <taxon>Pezizomycotina</taxon>
        <taxon>Eurotiomycetes</taxon>
        <taxon>Eurotiomycetidae</taxon>
        <taxon>Eurotiales</taxon>
        <taxon>Trichocomaceae</taxon>
        <taxon>Talaromyces</taxon>
        <taxon>Talaromyces sect. Talaromyces</taxon>
    </lineage>
</organism>
<dbReference type="GeneID" id="63796932"/>
<sequence>MGSIAQESTVAPVLRVGIIGCGEISQVAHIPNINFLSHRFRTTYLCDISPESLRHCAQRVLSETPKLTSSAKELCSSPDVDVVIIANADVFHVEHGIYALQSDKYCLIEKPASICFRDIDRLIEAEKTSQGRVFVGTMRRYAPAFLNAVKEVGGMEKITYARVRDIIGPNATFVNQSCTFPQRFNDVSELDSEDRVRRENDIYEQALCKEFGLKDTPETQRMLRVLGALGTHDLSAMREMIGMPEGVAGAYLKIPGIFSVLFKYNGFPVTYESGLSEVPQFDAHIEIYSPAKIVRVDFDTPYVRGLPVTVTVREKIGNGGFQERKIRKTYEDAYTLELLDFYDCAVNRKTPKSSAQDARQDIELFKMIMIAGFGP</sequence>
<dbReference type="GO" id="GO:0000166">
    <property type="term" value="F:nucleotide binding"/>
    <property type="evidence" value="ECO:0007669"/>
    <property type="project" value="InterPro"/>
</dbReference>
<dbReference type="Gene3D" id="3.30.360.10">
    <property type="entry name" value="Dihydrodipicolinate Reductase, domain 2"/>
    <property type="match status" value="1"/>
</dbReference>
<dbReference type="AlphaFoldDB" id="A0A364L7B0"/>
<dbReference type="GO" id="GO:0016491">
    <property type="term" value="F:oxidoreductase activity"/>
    <property type="evidence" value="ECO:0007669"/>
    <property type="project" value="TreeGrafter"/>
</dbReference>
<proteinExistence type="predicted"/>
<name>A0A364L7B0_TALAM</name>
<dbReference type="PANTHER" id="PTHR42840">
    <property type="entry name" value="NAD(P)-BINDING ROSSMANN-FOLD SUPERFAMILY PROTEIN-RELATED"/>
    <property type="match status" value="1"/>
</dbReference>
<dbReference type="InterPro" id="IPR000683">
    <property type="entry name" value="Gfo/Idh/MocA-like_OxRdtase_N"/>
</dbReference>
<evidence type="ECO:0000259" key="1">
    <source>
        <dbReference type="Pfam" id="PF01408"/>
    </source>
</evidence>
<dbReference type="GO" id="GO:0006740">
    <property type="term" value="P:NADPH regeneration"/>
    <property type="evidence" value="ECO:0007669"/>
    <property type="project" value="TreeGrafter"/>
</dbReference>
<dbReference type="Gene3D" id="3.40.50.720">
    <property type="entry name" value="NAD(P)-binding Rossmann-like Domain"/>
    <property type="match status" value="1"/>
</dbReference>
<dbReference type="OrthoDB" id="64915at2759"/>
<evidence type="ECO:0000313" key="3">
    <source>
        <dbReference type="Proteomes" id="UP000249363"/>
    </source>
</evidence>
<evidence type="ECO:0000313" key="2">
    <source>
        <dbReference type="EMBL" id="RAO71705.1"/>
    </source>
</evidence>
<feature type="domain" description="Gfo/Idh/MocA-like oxidoreductase N-terminal" evidence="1">
    <location>
        <begin position="14"/>
        <end position="136"/>
    </location>
</feature>
<dbReference type="SUPFAM" id="SSF51735">
    <property type="entry name" value="NAD(P)-binding Rossmann-fold domains"/>
    <property type="match status" value="1"/>
</dbReference>
<protein>
    <recommendedName>
        <fullName evidence="1">Gfo/Idh/MocA-like oxidoreductase N-terminal domain-containing protein</fullName>
    </recommendedName>
</protein>
<dbReference type="PANTHER" id="PTHR42840:SF7">
    <property type="entry name" value="BINDING ROSSMANN FOLD OXIDOREDUCTASE, PUTATIVE (AFU_ORTHOLOGUE AFUA_4G10190)-RELATED"/>
    <property type="match status" value="1"/>
</dbReference>
<comment type="caution">
    <text evidence="2">The sequence shown here is derived from an EMBL/GenBank/DDBJ whole genome shotgun (WGS) entry which is preliminary data.</text>
</comment>
<dbReference type="Pfam" id="PF01408">
    <property type="entry name" value="GFO_IDH_MocA"/>
    <property type="match status" value="1"/>
</dbReference>
<keyword evidence="3" id="KW-1185">Reference proteome</keyword>
<reference evidence="2 3" key="1">
    <citation type="journal article" date="2017" name="Biotechnol. Biofuels">
        <title>Differential beta-glucosidase expression as a function of carbon source availability in Talaromyces amestolkiae: a genomic and proteomic approach.</title>
        <authorList>
            <person name="de Eugenio L.I."/>
            <person name="Mendez-Liter J.A."/>
            <person name="Nieto-Dominguez M."/>
            <person name="Alonso L."/>
            <person name="Gil-Munoz J."/>
            <person name="Barriuso J."/>
            <person name="Prieto A."/>
            <person name="Martinez M.J."/>
        </authorList>
    </citation>
    <scope>NUCLEOTIDE SEQUENCE [LARGE SCALE GENOMIC DNA]</scope>
    <source>
        <strain evidence="2 3">CIB</strain>
    </source>
</reference>
<dbReference type="STRING" id="1196081.A0A364L7B0"/>